<dbReference type="PANTHER" id="PTHR48043">
    <property type="entry name" value="EG:EG0003.4 PROTEIN-RELATED"/>
    <property type="match status" value="1"/>
</dbReference>
<dbReference type="Proteomes" id="UP001652621">
    <property type="component" value="Unplaced"/>
</dbReference>
<accession>A0A1I8M101</accession>
<comment type="similarity">
    <text evidence="1">Belongs to the UDP-glycosyltransferase family.</text>
</comment>
<reference evidence="8" key="2">
    <citation type="submission" date="2025-04" db="UniProtKB">
        <authorList>
            <consortium name="RefSeq"/>
        </authorList>
    </citation>
    <scope>IDENTIFICATION</scope>
    <source>
        <strain evidence="8">Aabys</strain>
    </source>
</reference>
<gene>
    <name evidence="6" type="primary">101890107</name>
    <name evidence="8" type="synonym">LOC101890107</name>
</gene>
<keyword evidence="7" id="KW-1185">Reference proteome</keyword>
<dbReference type="GO" id="GO:0008194">
    <property type="term" value="F:UDP-glycosyltransferase activity"/>
    <property type="evidence" value="ECO:0007669"/>
    <property type="project" value="InterPro"/>
</dbReference>
<dbReference type="PANTHER" id="PTHR48043:SF159">
    <property type="entry name" value="EG:EG0003.4 PROTEIN-RELATED"/>
    <property type="match status" value="1"/>
</dbReference>
<dbReference type="eggNOG" id="KOG1192">
    <property type="taxonomic scope" value="Eukaryota"/>
</dbReference>
<dbReference type="OrthoDB" id="5835829at2759"/>
<dbReference type="VEuPathDB" id="VectorBase:MDOMA2_000027"/>
<name>A0A1I8M101_MUSDO</name>
<keyword evidence="2" id="KW-0328">Glycosyltransferase</keyword>
<feature type="chain" id="PRO_5044559685" evidence="5">
    <location>
        <begin position="22"/>
        <end position="520"/>
    </location>
</feature>
<reference evidence="6" key="1">
    <citation type="submission" date="2020-05" db="UniProtKB">
        <authorList>
            <consortium name="EnsemblMetazoa"/>
        </authorList>
    </citation>
    <scope>IDENTIFICATION</scope>
    <source>
        <strain evidence="6">Aabys</strain>
    </source>
</reference>
<dbReference type="RefSeq" id="XP_005188053.2">
    <property type="nucleotide sequence ID" value="XM_005187996.3"/>
</dbReference>
<evidence type="ECO:0000313" key="6">
    <source>
        <dbReference type="EnsemblMetazoa" id="MDOA000160-PA"/>
    </source>
</evidence>
<evidence type="ECO:0000313" key="8">
    <source>
        <dbReference type="RefSeq" id="XP_005188053.2"/>
    </source>
</evidence>
<evidence type="ECO:0000256" key="2">
    <source>
        <dbReference type="ARBA" id="ARBA00022676"/>
    </source>
</evidence>
<feature type="transmembrane region" description="Helical" evidence="4">
    <location>
        <begin position="482"/>
        <end position="501"/>
    </location>
</feature>
<protein>
    <submittedName>
        <fullName evidence="8">2-hydroxyacylsphingosine 1-beta-galactosyltransferase</fullName>
    </submittedName>
</protein>
<dbReference type="SUPFAM" id="SSF53756">
    <property type="entry name" value="UDP-Glycosyltransferase/glycogen phosphorylase"/>
    <property type="match status" value="1"/>
</dbReference>
<sequence length="520" mass="60205">MRFNTVLVIFLISIEQQVGKTARILSIFGFEGPAQYAFVEALLRGLGERGHYVTSITNFPQNSELPNLRPIVIKENFNLYEKFKQAASRDIDMDHFNRTGEIFTIGFQMSENILGNVMMRNLMKNEKFDLILMNLLFSESLYGLAQHFDAPIVGICTIGSSILLDAIFRNPAPLSYVPSVLMTHRYDENMNFWERCLNVALFVLGNLYYDLEVLPVNREYYKLRFPNSTRSIEEIKRNISLVLLNDHHVISTPKPYLPNMIEVAGLHIPEAFEPLPPHIVAMLNKTGTKGFIYVAMKTHFPDDVMQGILNQFGMLEQLVLWNTIEYPSPLWRIPTNVYFFTNLSHHAILEHPNCKLLVSHGSYFSVIESIHYGLPILGLKSVYFQTGELFYFISKITAGISLKIGPKSLRDNEIYKAALELVENDIYLKKAKMKSFQFRDRQNTPMQTAIYWIEYTLRHRGAPHLRHLGHNLNSWEFNNADVYLFIFLGLMVVFRIFNIFLNFSIKLVKHMCCKQKYKIA</sequence>
<dbReference type="InterPro" id="IPR002213">
    <property type="entry name" value="UDP_glucos_trans"/>
</dbReference>
<dbReference type="KEGG" id="mde:101890107"/>
<feature type="signal peptide" evidence="5">
    <location>
        <begin position="1"/>
        <end position="21"/>
    </location>
</feature>
<proteinExistence type="inferred from homology"/>
<keyword evidence="4" id="KW-0472">Membrane</keyword>
<keyword evidence="3" id="KW-0808">Transferase</keyword>
<dbReference type="EnsemblMetazoa" id="MDOA000160-RA">
    <property type="protein sequence ID" value="MDOA000160-PA"/>
    <property type="gene ID" value="MDOA000160"/>
</dbReference>
<dbReference type="AlphaFoldDB" id="A0A1I8M101"/>
<keyword evidence="4" id="KW-1133">Transmembrane helix</keyword>
<keyword evidence="5" id="KW-0732">Signal</keyword>
<evidence type="ECO:0000256" key="4">
    <source>
        <dbReference type="SAM" id="Phobius"/>
    </source>
</evidence>
<evidence type="ECO:0000256" key="5">
    <source>
        <dbReference type="SAM" id="SignalP"/>
    </source>
</evidence>
<dbReference type="GeneID" id="101890107"/>
<evidence type="ECO:0000313" key="7">
    <source>
        <dbReference type="Proteomes" id="UP001652621"/>
    </source>
</evidence>
<evidence type="ECO:0000256" key="1">
    <source>
        <dbReference type="ARBA" id="ARBA00009995"/>
    </source>
</evidence>
<keyword evidence="4" id="KW-0812">Transmembrane</keyword>
<dbReference type="VEuPathDB" id="VectorBase:MDOA000160"/>
<dbReference type="CDD" id="cd03784">
    <property type="entry name" value="GT1_Gtf-like"/>
    <property type="match status" value="1"/>
</dbReference>
<dbReference type="Gene3D" id="3.40.50.2000">
    <property type="entry name" value="Glycogen Phosphorylase B"/>
    <property type="match status" value="1"/>
</dbReference>
<dbReference type="Pfam" id="PF00201">
    <property type="entry name" value="UDPGT"/>
    <property type="match status" value="1"/>
</dbReference>
<organism evidence="6">
    <name type="scientific">Musca domestica</name>
    <name type="common">House fly</name>
    <dbReference type="NCBI Taxonomy" id="7370"/>
    <lineage>
        <taxon>Eukaryota</taxon>
        <taxon>Metazoa</taxon>
        <taxon>Ecdysozoa</taxon>
        <taxon>Arthropoda</taxon>
        <taxon>Hexapoda</taxon>
        <taxon>Insecta</taxon>
        <taxon>Pterygota</taxon>
        <taxon>Neoptera</taxon>
        <taxon>Endopterygota</taxon>
        <taxon>Diptera</taxon>
        <taxon>Brachycera</taxon>
        <taxon>Muscomorpha</taxon>
        <taxon>Muscoidea</taxon>
        <taxon>Muscidae</taxon>
        <taxon>Musca</taxon>
    </lineage>
</organism>
<dbReference type="InterPro" id="IPR050271">
    <property type="entry name" value="UDP-glycosyltransferase"/>
</dbReference>
<evidence type="ECO:0000256" key="3">
    <source>
        <dbReference type="ARBA" id="ARBA00022679"/>
    </source>
</evidence>